<dbReference type="CDD" id="cd04301">
    <property type="entry name" value="NAT_SF"/>
    <property type="match status" value="1"/>
</dbReference>
<protein>
    <submittedName>
        <fullName evidence="2">GNAT family N-acetyltransferase</fullName>
    </submittedName>
</protein>
<evidence type="ECO:0000259" key="1">
    <source>
        <dbReference type="PROSITE" id="PS51186"/>
    </source>
</evidence>
<reference evidence="3" key="1">
    <citation type="submission" date="2019-09" db="EMBL/GenBank/DDBJ databases">
        <title>Isolation and complete genome sequencing of Methylocystis species.</title>
        <authorList>
            <person name="Rumah B.L."/>
            <person name="Stead C.E."/>
            <person name="Stevens B.C."/>
            <person name="Minton N.P."/>
            <person name="Grosse-Honebrink A."/>
            <person name="Zhang Y."/>
        </authorList>
    </citation>
    <scope>NUCLEOTIDE SEQUENCE [LARGE SCALE GENOMIC DNA]</scope>
    <source>
        <strain evidence="3">BRCS1</strain>
    </source>
</reference>
<dbReference type="PANTHER" id="PTHR13538">
    <property type="entry name" value="N-ACETYLTRANSFERASE 6"/>
    <property type="match status" value="1"/>
</dbReference>
<keyword evidence="3" id="KW-1185">Reference proteome</keyword>
<evidence type="ECO:0000313" key="2">
    <source>
        <dbReference type="EMBL" id="QGM95064.1"/>
    </source>
</evidence>
<sequence>MIKKEDIEKIALSVESGESDELAAMLGEEIARQFGPRDETPLCITARDAQGMLIAGLNGVCHWRWLYVRHLWVDAPQRGRGWGRRLMAEAERLAKDRGCVGIYVDTFDRQAAAFYEDIGFARAGEIVGFPPGHQRLFFRKSLE</sequence>
<dbReference type="InterPro" id="IPR039840">
    <property type="entry name" value="NAA80"/>
</dbReference>
<dbReference type="Proteomes" id="UP000424673">
    <property type="component" value="Chromosome"/>
</dbReference>
<dbReference type="InterPro" id="IPR000182">
    <property type="entry name" value="GNAT_dom"/>
</dbReference>
<dbReference type="PROSITE" id="PS51186">
    <property type="entry name" value="GNAT"/>
    <property type="match status" value="1"/>
</dbReference>
<name>A0ABX6EL44_9HYPH</name>
<evidence type="ECO:0000313" key="3">
    <source>
        <dbReference type="Proteomes" id="UP000424673"/>
    </source>
</evidence>
<gene>
    <name evidence="2" type="ORF">F7D13_14085</name>
</gene>
<dbReference type="Pfam" id="PF00583">
    <property type="entry name" value="Acetyltransf_1"/>
    <property type="match status" value="1"/>
</dbReference>
<reference evidence="2 3" key="2">
    <citation type="journal article" date="2021" name="AMB Express">
        <title>Isolation and characterisation of Methylocystis spp. for poly-3-hydroxybutyrate production using waste methane feedstocks.</title>
        <authorList>
            <person name="Rumah B.L."/>
            <person name="Stead C.E."/>
            <person name="Claxton Stevens B.H."/>
            <person name="Minton N.P."/>
            <person name="Grosse-Honebrink A."/>
            <person name="Zhang Y."/>
        </authorList>
    </citation>
    <scope>NUCLEOTIDE SEQUENCE [LARGE SCALE GENOMIC DNA]</scope>
    <source>
        <strain evidence="2 3">BRCS1</strain>
    </source>
</reference>
<dbReference type="Gene3D" id="3.40.630.30">
    <property type="match status" value="1"/>
</dbReference>
<accession>A0ABX6EL44</accession>
<feature type="domain" description="N-acetyltransferase" evidence="1">
    <location>
        <begin position="1"/>
        <end position="143"/>
    </location>
</feature>
<proteinExistence type="predicted"/>
<dbReference type="EMBL" id="CP044328">
    <property type="protein sequence ID" value="QGM95064.1"/>
    <property type="molecule type" value="Genomic_DNA"/>
</dbReference>
<dbReference type="RefSeq" id="WP_154453373.1">
    <property type="nucleotide sequence ID" value="NZ_CP044328.1"/>
</dbReference>
<organism evidence="2 3">
    <name type="scientific">Methylocystis rosea</name>
    <dbReference type="NCBI Taxonomy" id="173366"/>
    <lineage>
        <taxon>Bacteria</taxon>
        <taxon>Pseudomonadati</taxon>
        <taxon>Pseudomonadota</taxon>
        <taxon>Alphaproteobacteria</taxon>
        <taxon>Hyphomicrobiales</taxon>
        <taxon>Methylocystaceae</taxon>
        <taxon>Methylocystis</taxon>
    </lineage>
</organism>
<dbReference type="PANTHER" id="PTHR13538:SF4">
    <property type="entry name" value="N-ALPHA-ACETYLTRANSFERASE 80"/>
    <property type="match status" value="1"/>
</dbReference>
<dbReference type="InterPro" id="IPR016181">
    <property type="entry name" value="Acyl_CoA_acyltransferase"/>
</dbReference>
<dbReference type="SUPFAM" id="SSF55729">
    <property type="entry name" value="Acyl-CoA N-acyltransferases (Nat)"/>
    <property type="match status" value="1"/>
</dbReference>